<dbReference type="Gene3D" id="1.10.630.10">
    <property type="entry name" value="Cytochrome P450"/>
    <property type="match status" value="1"/>
</dbReference>
<accession>A0A9P9W9E4</accession>
<keyword evidence="11" id="KW-0472">Membrane</keyword>
<evidence type="ECO:0008006" key="14">
    <source>
        <dbReference type="Google" id="ProtNLM"/>
    </source>
</evidence>
<evidence type="ECO:0000256" key="11">
    <source>
        <dbReference type="ARBA" id="ARBA00023136"/>
    </source>
</evidence>
<gene>
    <name evidence="12" type="ORF">JX265_013191</name>
</gene>
<dbReference type="InterPro" id="IPR001128">
    <property type="entry name" value="Cyt_P450"/>
</dbReference>
<dbReference type="Proteomes" id="UP000829685">
    <property type="component" value="Unassembled WGS sequence"/>
</dbReference>
<evidence type="ECO:0000256" key="8">
    <source>
        <dbReference type="ARBA" id="ARBA00023002"/>
    </source>
</evidence>
<proteinExistence type="inferred from homology"/>
<evidence type="ECO:0000256" key="2">
    <source>
        <dbReference type="ARBA" id="ARBA00004370"/>
    </source>
</evidence>
<keyword evidence="13" id="KW-1185">Reference proteome</keyword>
<comment type="subcellular location">
    <subcellularLocation>
        <location evidence="2">Membrane</location>
    </subcellularLocation>
</comment>
<evidence type="ECO:0000313" key="13">
    <source>
        <dbReference type="Proteomes" id="UP000829685"/>
    </source>
</evidence>
<evidence type="ECO:0000256" key="3">
    <source>
        <dbReference type="ARBA" id="ARBA00010617"/>
    </source>
</evidence>
<sequence>MAKKIMTAASAFVLFGAELSSDPEFLNAALAYPEDLFSTAEVLRLSPALLHPILSPVLMRNHKAMGTLVEHLAPLVEWRLSQARRGLPFENTKEEKPKDCIQFFVDANNHKKEWTAQKIIQVLLGTWYAAIHQPALTLVYALQDICDNADYLDALRQEVSQIYPSLTLRSECPSSIHKLENAPLLDAFFKESSRLHPSDSISVRRKVISPFTFHDGSHVFPGDVACVPPQAVMTDERYYTDSMKFSPWRFIRDNTDGDPAGKCSRSISKFTDTDFKYPFWGLGRHSW</sequence>
<dbReference type="InterPro" id="IPR036396">
    <property type="entry name" value="Cyt_P450_sf"/>
</dbReference>
<keyword evidence="6" id="KW-0479">Metal-binding</keyword>
<evidence type="ECO:0000256" key="7">
    <source>
        <dbReference type="ARBA" id="ARBA00022989"/>
    </source>
</evidence>
<dbReference type="PANTHER" id="PTHR46206:SF5">
    <property type="entry name" value="P450, PUTATIVE (EUROFUNG)-RELATED"/>
    <property type="match status" value="1"/>
</dbReference>
<dbReference type="GO" id="GO:0020037">
    <property type="term" value="F:heme binding"/>
    <property type="evidence" value="ECO:0007669"/>
    <property type="project" value="InterPro"/>
</dbReference>
<evidence type="ECO:0000313" key="12">
    <source>
        <dbReference type="EMBL" id="KAI1851834.1"/>
    </source>
</evidence>
<keyword evidence="9" id="KW-0408">Iron</keyword>
<dbReference type="EMBL" id="JAFIMR010000064">
    <property type="protein sequence ID" value="KAI1851834.1"/>
    <property type="molecule type" value="Genomic_DNA"/>
</dbReference>
<comment type="cofactor">
    <cofactor evidence="1">
        <name>heme</name>
        <dbReference type="ChEBI" id="CHEBI:30413"/>
    </cofactor>
</comment>
<dbReference type="SUPFAM" id="SSF48264">
    <property type="entry name" value="Cytochrome P450"/>
    <property type="match status" value="1"/>
</dbReference>
<dbReference type="PANTHER" id="PTHR46206">
    <property type="entry name" value="CYTOCHROME P450"/>
    <property type="match status" value="1"/>
</dbReference>
<organism evidence="12 13">
    <name type="scientific">Neoarthrinium moseri</name>
    <dbReference type="NCBI Taxonomy" id="1658444"/>
    <lineage>
        <taxon>Eukaryota</taxon>
        <taxon>Fungi</taxon>
        <taxon>Dikarya</taxon>
        <taxon>Ascomycota</taxon>
        <taxon>Pezizomycotina</taxon>
        <taxon>Sordariomycetes</taxon>
        <taxon>Xylariomycetidae</taxon>
        <taxon>Amphisphaeriales</taxon>
        <taxon>Apiosporaceae</taxon>
        <taxon>Neoarthrinium</taxon>
    </lineage>
</organism>
<evidence type="ECO:0000256" key="9">
    <source>
        <dbReference type="ARBA" id="ARBA00023004"/>
    </source>
</evidence>
<comment type="caution">
    <text evidence="12">The sequence shown here is derived from an EMBL/GenBank/DDBJ whole genome shotgun (WGS) entry which is preliminary data.</text>
</comment>
<evidence type="ECO:0000256" key="6">
    <source>
        <dbReference type="ARBA" id="ARBA00022723"/>
    </source>
</evidence>
<reference evidence="12" key="1">
    <citation type="submission" date="2021-03" db="EMBL/GenBank/DDBJ databases">
        <title>Revisited historic fungal species revealed as producer of novel bioactive compounds through whole genome sequencing and comparative genomics.</title>
        <authorList>
            <person name="Vignolle G.A."/>
            <person name="Hochenegger N."/>
            <person name="Mach R.L."/>
            <person name="Mach-Aigner A.R."/>
            <person name="Javad Rahimi M."/>
            <person name="Salim K.A."/>
            <person name="Chan C.M."/>
            <person name="Lim L.B.L."/>
            <person name="Cai F."/>
            <person name="Druzhinina I.S."/>
            <person name="U'Ren J.M."/>
            <person name="Derntl C."/>
        </authorList>
    </citation>
    <scope>NUCLEOTIDE SEQUENCE</scope>
    <source>
        <strain evidence="12">TUCIM 5799</strain>
    </source>
</reference>
<dbReference type="GO" id="GO:0005506">
    <property type="term" value="F:iron ion binding"/>
    <property type="evidence" value="ECO:0007669"/>
    <property type="project" value="InterPro"/>
</dbReference>
<dbReference type="GO" id="GO:0004497">
    <property type="term" value="F:monooxygenase activity"/>
    <property type="evidence" value="ECO:0007669"/>
    <property type="project" value="UniProtKB-KW"/>
</dbReference>
<dbReference type="AlphaFoldDB" id="A0A9P9W9E4"/>
<keyword evidence="8" id="KW-0560">Oxidoreductase</keyword>
<protein>
    <recommendedName>
        <fullName evidence="14">Cytochrome P450</fullName>
    </recommendedName>
</protein>
<keyword evidence="10" id="KW-0503">Monooxygenase</keyword>
<dbReference type="GO" id="GO:0016705">
    <property type="term" value="F:oxidoreductase activity, acting on paired donors, with incorporation or reduction of molecular oxygen"/>
    <property type="evidence" value="ECO:0007669"/>
    <property type="project" value="InterPro"/>
</dbReference>
<keyword evidence="5" id="KW-0812">Transmembrane</keyword>
<evidence type="ECO:0000256" key="10">
    <source>
        <dbReference type="ARBA" id="ARBA00023033"/>
    </source>
</evidence>
<comment type="similarity">
    <text evidence="3">Belongs to the cytochrome P450 family.</text>
</comment>
<keyword evidence="4" id="KW-0349">Heme</keyword>
<evidence type="ECO:0000256" key="5">
    <source>
        <dbReference type="ARBA" id="ARBA00022692"/>
    </source>
</evidence>
<dbReference type="GO" id="GO:0016020">
    <property type="term" value="C:membrane"/>
    <property type="evidence" value="ECO:0007669"/>
    <property type="project" value="UniProtKB-SubCell"/>
</dbReference>
<keyword evidence="7" id="KW-1133">Transmembrane helix</keyword>
<name>A0A9P9W9E4_9PEZI</name>
<evidence type="ECO:0000256" key="4">
    <source>
        <dbReference type="ARBA" id="ARBA00022617"/>
    </source>
</evidence>
<evidence type="ECO:0000256" key="1">
    <source>
        <dbReference type="ARBA" id="ARBA00001971"/>
    </source>
</evidence>
<dbReference type="Pfam" id="PF00067">
    <property type="entry name" value="p450"/>
    <property type="match status" value="1"/>
</dbReference>
<dbReference type="CDD" id="cd11041">
    <property type="entry name" value="CYP503A1-like"/>
    <property type="match status" value="1"/>
</dbReference>